<comment type="caution">
    <text evidence="1">The sequence shown here is derived from an EMBL/GenBank/DDBJ whole genome shotgun (WGS) entry which is preliminary data.</text>
</comment>
<organism evidence="1 2">
    <name type="scientific">Flemingia macrophylla</name>
    <dbReference type="NCBI Taxonomy" id="520843"/>
    <lineage>
        <taxon>Eukaryota</taxon>
        <taxon>Viridiplantae</taxon>
        <taxon>Streptophyta</taxon>
        <taxon>Embryophyta</taxon>
        <taxon>Tracheophyta</taxon>
        <taxon>Spermatophyta</taxon>
        <taxon>Magnoliopsida</taxon>
        <taxon>eudicotyledons</taxon>
        <taxon>Gunneridae</taxon>
        <taxon>Pentapetalae</taxon>
        <taxon>rosids</taxon>
        <taxon>fabids</taxon>
        <taxon>Fabales</taxon>
        <taxon>Fabaceae</taxon>
        <taxon>Papilionoideae</taxon>
        <taxon>50 kb inversion clade</taxon>
        <taxon>NPAAA clade</taxon>
        <taxon>indigoferoid/millettioid clade</taxon>
        <taxon>Phaseoleae</taxon>
        <taxon>Flemingia</taxon>
    </lineage>
</organism>
<dbReference type="AlphaFoldDB" id="A0ABD1LGC8"/>
<gene>
    <name evidence="1" type="ORF">Fmac_026872</name>
</gene>
<keyword evidence="2" id="KW-1185">Reference proteome</keyword>
<protein>
    <submittedName>
        <fullName evidence="1">Uncharacterized protein</fullName>
    </submittedName>
</protein>
<dbReference type="Proteomes" id="UP001603857">
    <property type="component" value="Unassembled WGS sequence"/>
</dbReference>
<proteinExistence type="predicted"/>
<reference evidence="1 2" key="1">
    <citation type="submission" date="2024-08" db="EMBL/GenBank/DDBJ databases">
        <title>Insights into the chromosomal genome structure of Flemingia macrophylla.</title>
        <authorList>
            <person name="Ding Y."/>
            <person name="Zhao Y."/>
            <person name="Bi W."/>
            <person name="Wu M."/>
            <person name="Zhao G."/>
            <person name="Gong Y."/>
            <person name="Li W."/>
            <person name="Zhang P."/>
        </authorList>
    </citation>
    <scope>NUCLEOTIDE SEQUENCE [LARGE SCALE GENOMIC DNA]</scope>
    <source>
        <strain evidence="1">DYQJB</strain>
        <tissue evidence="1">Leaf</tissue>
    </source>
</reference>
<accession>A0ABD1LGC8</accession>
<evidence type="ECO:0000313" key="2">
    <source>
        <dbReference type="Proteomes" id="UP001603857"/>
    </source>
</evidence>
<sequence>MGHFQPVVGVPNLELRPLERFFYLVQEGSLALISVSGTCPEETAGVRFSGMESGLSCARTDCTTLGEESQLFIPIPFKSGIRLKPFASITTEQKKWHQIH</sequence>
<name>A0ABD1LGC8_9FABA</name>
<dbReference type="EMBL" id="JBGMDY010000009">
    <property type="protein sequence ID" value="KAL2322493.1"/>
    <property type="molecule type" value="Genomic_DNA"/>
</dbReference>
<evidence type="ECO:0000313" key="1">
    <source>
        <dbReference type="EMBL" id="KAL2322493.1"/>
    </source>
</evidence>